<organism evidence="4 5">
    <name type="scientific">Peptostreptococcus porci</name>
    <dbReference type="NCBI Taxonomy" id="2652282"/>
    <lineage>
        <taxon>Bacteria</taxon>
        <taxon>Bacillati</taxon>
        <taxon>Bacillota</taxon>
        <taxon>Clostridia</taxon>
        <taxon>Peptostreptococcales</taxon>
        <taxon>Peptostreptococcaceae</taxon>
        <taxon>Peptostreptococcus</taxon>
    </lineage>
</organism>
<feature type="region of interest" description="Disordered" evidence="2">
    <location>
        <begin position="527"/>
        <end position="549"/>
    </location>
</feature>
<dbReference type="Proteomes" id="UP000440713">
    <property type="component" value="Unassembled WGS sequence"/>
</dbReference>
<feature type="region of interest" description="Disordered" evidence="2">
    <location>
        <begin position="212"/>
        <end position="274"/>
    </location>
</feature>
<evidence type="ECO:0000313" key="4">
    <source>
        <dbReference type="EMBL" id="MST62437.1"/>
    </source>
</evidence>
<feature type="compositionally biased region" description="Basic and acidic residues" evidence="2">
    <location>
        <begin position="531"/>
        <end position="549"/>
    </location>
</feature>
<feature type="domain" description="FMN-binding" evidence="3">
    <location>
        <begin position="276"/>
        <end position="349"/>
    </location>
</feature>
<reference evidence="4 5" key="1">
    <citation type="submission" date="2019-08" db="EMBL/GenBank/DDBJ databases">
        <title>In-depth cultivation of the pig gut microbiome towards novel bacterial diversity and tailored functional studies.</title>
        <authorList>
            <person name="Wylensek D."/>
            <person name="Hitch T.C.A."/>
            <person name="Clavel T."/>
        </authorList>
    </citation>
    <scope>NUCLEOTIDE SEQUENCE [LARGE SCALE GENOMIC DNA]</scope>
    <source>
        <strain evidence="4 5">WCA-SAB-591-4A-A</strain>
    </source>
</reference>
<feature type="coiled-coil region" evidence="1">
    <location>
        <begin position="487"/>
        <end position="521"/>
    </location>
</feature>
<dbReference type="RefSeq" id="WP_154537821.1">
    <property type="nucleotide sequence ID" value="NZ_VUNE01000002.1"/>
</dbReference>
<dbReference type="Pfam" id="PF04205">
    <property type="entry name" value="FMN_bind"/>
    <property type="match status" value="4"/>
</dbReference>
<dbReference type="SMART" id="SM00900">
    <property type="entry name" value="FMN_bind"/>
    <property type="match status" value="4"/>
</dbReference>
<evidence type="ECO:0000256" key="2">
    <source>
        <dbReference type="SAM" id="MobiDB-lite"/>
    </source>
</evidence>
<dbReference type="GO" id="GO:0010181">
    <property type="term" value="F:FMN binding"/>
    <property type="evidence" value="ECO:0007669"/>
    <property type="project" value="InterPro"/>
</dbReference>
<evidence type="ECO:0000313" key="5">
    <source>
        <dbReference type="Proteomes" id="UP000440713"/>
    </source>
</evidence>
<name>A0A6N7XGF2_9FIRM</name>
<dbReference type="InterPro" id="IPR007329">
    <property type="entry name" value="FMN-bd"/>
</dbReference>
<feature type="domain" description="FMN-binding" evidence="3">
    <location>
        <begin position="567"/>
        <end position="661"/>
    </location>
</feature>
<protein>
    <submittedName>
        <fullName evidence="4">FMN-binding protein</fullName>
    </submittedName>
</protein>
<dbReference type="EMBL" id="VUNE01000002">
    <property type="protein sequence ID" value="MST62437.1"/>
    <property type="molecule type" value="Genomic_DNA"/>
</dbReference>
<accession>A0A6N7XGF2</accession>
<evidence type="ECO:0000256" key="1">
    <source>
        <dbReference type="SAM" id="Coils"/>
    </source>
</evidence>
<keyword evidence="5" id="KW-1185">Reference proteome</keyword>
<sequence>MKAKIDKLICSGIILSIFVGITGYSTGMIYGKSIDDENLNKLKSQFEEELSKNNSDGENSSDTSGSNDSGDKKDSSDSKGGNSSSSSKNSNSSKTTKTPSSSRTSRPSVRNSNSGSASSPVNTSIPNKLKDGTYYGEANGYAGPVKVKVVVSGGKISDISVESHTETPGYYEKGAGVISSILSAQNTNVDSVSGATFTSNAIKSAVSSALRNAGASSGGTSGSSNNSSDSENLKKQVSDLQKDKESLKKQLNDALSNSNGIPGKLKDGTYHGESNGYAGPVKVKVVVSGGKISDISVESHTETPGYYEKGAGVISSILSAQSTKVDSVSGATLTSGAIKSAVSSALRSAGASSGGEDNSEENNRLKRQVSELQSEKESLRKQLNDALSNSGDISNKLNDGTYEGSGRGFKGDISVSVKVSNGRIESIDVTNHSDDEPYITDAKAVLSRIVSNQSVKVDSVTGATFSSNGIKTAVKNALKKAGSSGDNSELIEKIDALTLENGNLKSENKKFEKMLEEYKEKIKLLDPNFGKTDDREPNSGENTDTTKYDGTYKGEAEAVQPSNMSWGNESKYTIKLSITVKDGKITKIDDSETKVESPLNADFFNKSKDVYKQYVGESVHEKIKLLSKFDGSKISGVDVVSYATVSSNAIHMAIKDALKNIKH</sequence>
<feature type="region of interest" description="Disordered" evidence="2">
    <location>
        <begin position="45"/>
        <end position="128"/>
    </location>
</feature>
<dbReference type="GO" id="GO:0016020">
    <property type="term" value="C:membrane"/>
    <property type="evidence" value="ECO:0007669"/>
    <property type="project" value="InterPro"/>
</dbReference>
<keyword evidence="1" id="KW-0175">Coiled coil</keyword>
<feature type="compositionally biased region" description="Basic and acidic residues" evidence="2">
    <location>
        <begin position="231"/>
        <end position="251"/>
    </location>
</feature>
<feature type="domain" description="FMN-binding" evidence="3">
    <location>
        <begin position="408"/>
        <end position="481"/>
    </location>
</feature>
<comment type="caution">
    <text evidence="4">The sequence shown here is derived from an EMBL/GenBank/DDBJ whole genome shotgun (WGS) entry which is preliminary data.</text>
</comment>
<dbReference type="Gene3D" id="3.90.1010.20">
    <property type="match status" value="4"/>
</dbReference>
<feature type="compositionally biased region" description="Low complexity" evidence="2">
    <location>
        <begin position="53"/>
        <end position="68"/>
    </location>
</feature>
<proteinExistence type="predicted"/>
<evidence type="ECO:0000259" key="3">
    <source>
        <dbReference type="SMART" id="SM00900"/>
    </source>
</evidence>
<feature type="region of interest" description="Disordered" evidence="2">
    <location>
        <begin position="348"/>
        <end position="379"/>
    </location>
</feature>
<feature type="domain" description="FMN-binding" evidence="3">
    <location>
        <begin position="140"/>
        <end position="213"/>
    </location>
</feature>
<gene>
    <name evidence="4" type="ORF">FYJ71_05535</name>
</gene>
<dbReference type="AlphaFoldDB" id="A0A6N7XGF2"/>
<feature type="compositionally biased region" description="Low complexity" evidence="2">
    <location>
        <begin position="78"/>
        <end position="124"/>
    </location>
</feature>